<evidence type="ECO:0000313" key="1">
    <source>
        <dbReference type="EMBL" id="AGH95563.1"/>
    </source>
</evidence>
<dbReference type="AlphaFoldDB" id="M4V8N4"/>
<evidence type="ECO:0000313" key="2">
    <source>
        <dbReference type="Proteomes" id="UP000012040"/>
    </source>
</evidence>
<dbReference type="eggNOG" id="ENOG50340QF">
    <property type="taxonomic scope" value="Bacteria"/>
</dbReference>
<gene>
    <name evidence="1" type="ORF">A11Q_1347</name>
</gene>
<dbReference type="RefSeq" id="WP_015470053.1">
    <property type="nucleotide sequence ID" value="NC_020813.1"/>
</dbReference>
<protein>
    <submittedName>
        <fullName evidence="1">Uncharacterized protein</fullName>
    </submittedName>
</protein>
<dbReference type="STRING" id="1184267.A11Q_1347"/>
<dbReference type="KEGG" id="bex:A11Q_1347"/>
<name>M4V8N4_9BACT</name>
<accession>M4V8N4</accession>
<organism evidence="1 2">
    <name type="scientific">Pseudobdellovibrio exovorus JSS</name>
    <dbReference type="NCBI Taxonomy" id="1184267"/>
    <lineage>
        <taxon>Bacteria</taxon>
        <taxon>Pseudomonadati</taxon>
        <taxon>Bdellovibrionota</taxon>
        <taxon>Bdellovibrionia</taxon>
        <taxon>Bdellovibrionales</taxon>
        <taxon>Pseudobdellovibrionaceae</taxon>
        <taxon>Pseudobdellovibrio</taxon>
    </lineage>
</organism>
<sequence length="285" mass="33141">MSISPLKLQTILPPVYKGFISSKIMSLDVTETKATCDNCLRARDRRFSFTYKKELKCCTFHPYLTNYAIGALLEQDEIQQQSTGAHQGISKNQGIQKIRNKIAEREFAFPIGMMAPFDYQYAFLTKSDDQFGNDENLLCPYYNRGQNRCDIWMFRGVVCTSFYCRSDYGQDGQKFWAVFSDYLSYVEMALAEECLVQMGFSPRDISDQLEFLNKREFEAEETEQKQISPAIDKSLWIGYDDKISFYKKCFAIVKNLDRNQFKEILGPQGLSLEKEVVEYANRRKN</sequence>
<dbReference type="EMBL" id="CP003537">
    <property type="protein sequence ID" value="AGH95563.1"/>
    <property type="molecule type" value="Genomic_DNA"/>
</dbReference>
<proteinExistence type="predicted"/>
<dbReference type="Proteomes" id="UP000012040">
    <property type="component" value="Chromosome"/>
</dbReference>
<dbReference type="HOGENOM" id="CLU_1029209_0_0_7"/>
<reference evidence="1 2" key="1">
    <citation type="journal article" date="2013" name="ISME J.">
        <title>By their genes ye shall know them: genomic signatures of predatory bacteria.</title>
        <authorList>
            <person name="Pasternak Z."/>
            <person name="Pietrokovski S."/>
            <person name="Rotem O."/>
            <person name="Gophna U."/>
            <person name="Lurie-Weinberger M.N."/>
            <person name="Jurkevitch E."/>
        </authorList>
    </citation>
    <scope>NUCLEOTIDE SEQUENCE [LARGE SCALE GENOMIC DNA]</scope>
    <source>
        <strain evidence="1 2">JSS</strain>
    </source>
</reference>
<dbReference type="OrthoDB" id="5289777at2"/>
<keyword evidence="2" id="KW-1185">Reference proteome</keyword>
<dbReference type="PATRIC" id="fig|1184267.3.peg.1365"/>